<protein>
    <submittedName>
        <fullName evidence="2">Uncharacterized protein</fullName>
    </submittedName>
</protein>
<name>A0A8E2EKL3_9PEZI</name>
<keyword evidence="1" id="KW-0812">Transmembrane</keyword>
<feature type="transmembrane region" description="Helical" evidence="1">
    <location>
        <begin position="21"/>
        <end position="41"/>
    </location>
</feature>
<dbReference type="OrthoDB" id="5130013at2759"/>
<keyword evidence="3" id="KW-1185">Reference proteome</keyword>
<keyword evidence="1" id="KW-0472">Membrane</keyword>
<sequence>MEDCARDKYLMYKQIASLKKITILGTFGCSLEILVAISQVFDVVLDMDNSTEVPRETIDKLER</sequence>
<gene>
    <name evidence="2" type="ORF">K432DRAFT_400006</name>
</gene>
<organism evidence="2 3">
    <name type="scientific">Lepidopterella palustris CBS 459.81</name>
    <dbReference type="NCBI Taxonomy" id="1314670"/>
    <lineage>
        <taxon>Eukaryota</taxon>
        <taxon>Fungi</taxon>
        <taxon>Dikarya</taxon>
        <taxon>Ascomycota</taxon>
        <taxon>Pezizomycotina</taxon>
        <taxon>Dothideomycetes</taxon>
        <taxon>Pleosporomycetidae</taxon>
        <taxon>Mytilinidiales</taxon>
        <taxon>Argynnaceae</taxon>
        <taxon>Lepidopterella</taxon>
    </lineage>
</organism>
<dbReference type="Proteomes" id="UP000250266">
    <property type="component" value="Unassembled WGS sequence"/>
</dbReference>
<keyword evidence="1" id="KW-1133">Transmembrane helix</keyword>
<dbReference type="AlphaFoldDB" id="A0A8E2EKL3"/>
<accession>A0A8E2EKL3</accession>
<dbReference type="EMBL" id="KV744814">
    <property type="protein sequence ID" value="OCK85741.1"/>
    <property type="molecule type" value="Genomic_DNA"/>
</dbReference>
<reference evidence="2 3" key="1">
    <citation type="journal article" date="2016" name="Nat. Commun.">
        <title>Ectomycorrhizal ecology is imprinted in the genome of the dominant symbiotic fungus Cenococcum geophilum.</title>
        <authorList>
            <consortium name="DOE Joint Genome Institute"/>
            <person name="Peter M."/>
            <person name="Kohler A."/>
            <person name="Ohm R.A."/>
            <person name="Kuo A."/>
            <person name="Krutzmann J."/>
            <person name="Morin E."/>
            <person name="Arend M."/>
            <person name="Barry K.W."/>
            <person name="Binder M."/>
            <person name="Choi C."/>
            <person name="Clum A."/>
            <person name="Copeland A."/>
            <person name="Grisel N."/>
            <person name="Haridas S."/>
            <person name="Kipfer T."/>
            <person name="LaButti K."/>
            <person name="Lindquist E."/>
            <person name="Lipzen A."/>
            <person name="Maire R."/>
            <person name="Meier B."/>
            <person name="Mihaltcheva S."/>
            <person name="Molinier V."/>
            <person name="Murat C."/>
            <person name="Poggeler S."/>
            <person name="Quandt C.A."/>
            <person name="Sperisen C."/>
            <person name="Tritt A."/>
            <person name="Tisserant E."/>
            <person name="Crous P.W."/>
            <person name="Henrissat B."/>
            <person name="Nehls U."/>
            <person name="Egli S."/>
            <person name="Spatafora J.W."/>
            <person name="Grigoriev I.V."/>
            <person name="Martin F.M."/>
        </authorList>
    </citation>
    <scope>NUCLEOTIDE SEQUENCE [LARGE SCALE GENOMIC DNA]</scope>
    <source>
        <strain evidence="2 3">CBS 459.81</strain>
    </source>
</reference>
<evidence type="ECO:0000256" key="1">
    <source>
        <dbReference type="SAM" id="Phobius"/>
    </source>
</evidence>
<proteinExistence type="predicted"/>
<evidence type="ECO:0000313" key="3">
    <source>
        <dbReference type="Proteomes" id="UP000250266"/>
    </source>
</evidence>
<evidence type="ECO:0000313" key="2">
    <source>
        <dbReference type="EMBL" id="OCK85741.1"/>
    </source>
</evidence>